<evidence type="ECO:0000256" key="2">
    <source>
        <dbReference type="ARBA" id="ARBA00008718"/>
    </source>
</evidence>
<proteinExistence type="inferred from homology"/>
<comment type="similarity">
    <text evidence="1">Belongs to the protein kinase superfamily. TKL Ser/Thr protein kinase family. ROCO subfamily.</text>
</comment>
<comment type="similarity">
    <text evidence="2">Belongs to the protein kinase superfamily. TKL Ser/Thr protein kinase family. Pelle subfamily.</text>
</comment>
<dbReference type="Proteomes" id="UP000005239">
    <property type="component" value="Unassembled WGS sequence"/>
</dbReference>
<keyword evidence="14" id="KW-1185">Reference proteome</keyword>
<keyword evidence="4" id="KW-0723">Serine/threonine-protein kinase</keyword>
<dbReference type="FunFam" id="1.10.510.10:FF:000754">
    <property type="entry name" value="Interleukin-1 receptor-associated kinase"/>
    <property type="match status" value="1"/>
</dbReference>
<evidence type="ECO:0000256" key="7">
    <source>
        <dbReference type="ARBA" id="ARBA00022777"/>
    </source>
</evidence>
<accession>A0A2A6CBA4</accession>
<gene>
    <name evidence="13" type="primary">WBGene00106112</name>
</gene>
<dbReference type="GO" id="GO:0005634">
    <property type="term" value="C:nucleus"/>
    <property type="evidence" value="ECO:0000318"/>
    <property type="project" value="GO_Central"/>
</dbReference>
<dbReference type="InterPro" id="IPR032319">
    <property type="entry name" value="CLP1_P"/>
</dbReference>
<reference evidence="14" key="1">
    <citation type="journal article" date="2008" name="Nat. Genet.">
        <title>The Pristionchus pacificus genome provides a unique perspective on nematode lifestyle and parasitism.</title>
        <authorList>
            <person name="Dieterich C."/>
            <person name="Clifton S.W."/>
            <person name="Schuster L.N."/>
            <person name="Chinwalla A."/>
            <person name="Delehaunty K."/>
            <person name="Dinkelacker I."/>
            <person name="Fulton L."/>
            <person name="Fulton R."/>
            <person name="Godfrey J."/>
            <person name="Minx P."/>
            <person name="Mitreva M."/>
            <person name="Roeseler W."/>
            <person name="Tian H."/>
            <person name="Witte H."/>
            <person name="Yang S.P."/>
            <person name="Wilson R.K."/>
            <person name="Sommer R.J."/>
        </authorList>
    </citation>
    <scope>NUCLEOTIDE SEQUENCE [LARGE SCALE GENOMIC DNA]</scope>
    <source>
        <strain evidence="14">PS312</strain>
    </source>
</reference>
<evidence type="ECO:0000256" key="4">
    <source>
        <dbReference type="ARBA" id="ARBA00022527"/>
    </source>
</evidence>
<comment type="catalytic activity">
    <reaction evidence="9">
        <text>L-threonyl-[protein] + ATP = O-phospho-L-threonyl-[protein] + ADP + H(+)</text>
        <dbReference type="Rhea" id="RHEA:46608"/>
        <dbReference type="Rhea" id="RHEA-COMP:11060"/>
        <dbReference type="Rhea" id="RHEA-COMP:11605"/>
        <dbReference type="ChEBI" id="CHEBI:15378"/>
        <dbReference type="ChEBI" id="CHEBI:30013"/>
        <dbReference type="ChEBI" id="CHEBI:30616"/>
        <dbReference type="ChEBI" id="CHEBI:61977"/>
        <dbReference type="ChEBI" id="CHEBI:456216"/>
        <dbReference type="EC" id="2.7.11.1"/>
    </reaction>
</comment>
<keyword evidence="5" id="KW-0808">Transferase</keyword>
<dbReference type="Gene3D" id="1.10.533.10">
    <property type="entry name" value="Death Domain, Fas"/>
    <property type="match status" value="1"/>
</dbReference>
<evidence type="ECO:0000256" key="11">
    <source>
        <dbReference type="SAM" id="MobiDB-lite"/>
    </source>
</evidence>
<dbReference type="GO" id="GO:0005886">
    <property type="term" value="C:plasma membrane"/>
    <property type="evidence" value="ECO:0000318"/>
    <property type="project" value="GO_Central"/>
</dbReference>
<keyword evidence="6" id="KW-0547">Nucleotide-binding</keyword>
<feature type="compositionally biased region" description="Polar residues" evidence="11">
    <location>
        <begin position="163"/>
        <end position="172"/>
    </location>
</feature>
<dbReference type="PROSITE" id="PS50011">
    <property type="entry name" value="PROTEIN_KINASE_DOM"/>
    <property type="match status" value="1"/>
</dbReference>
<dbReference type="PANTHER" id="PTHR24419:SF34">
    <property type="entry name" value="PROTEIN TUBE-RELATED"/>
    <property type="match status" value="1"/>
</dbReference>
<keyword evidence="7" id="KW-0418">Kinase</keyword>
<evidence type="ECO:0000313" key="13">
    <source>
        <dbReference type="EnsemblMetazoa" id="PPA16558.1"/>
    </source>
</evidence>
<accession>A0A8R1UCP4</accession>
<dbReference type="GO" id="GO:0035556">
    <property type="term" value="P:intracellular signal transduction"/>
    <property type="evidence" value="ECO:0000318"/>
    <property type="project" value="GO_Central"/>
</dbReference>
<dbReference type="Gene3D" id="1.10.510.10">
    <property type="entry name" value="Transferase(Phosphotransferase) domain 1"/>
    <property type="match status" value="1"/>
</dbReference>
<dbReference type="InterPro" id="IPR011009">
    <property type="entry name" value="Kinase-like_dom_sf"/>
</dbReference>
<sequence>MTESLAAELEELRLKSPLIHEMNAELMVSLSEILDTGDLWIELADMMPGIERIDVEGCRKRSEHGSPSAFLLRIWASKGYCVVDLYNLFAMCRLVRCMQLIRNEVDPRFHFLEDYCTANTPRRADVHNRPQSSILATGGTSHAPSSARGHIHTPTSRVGGGSTITASTNPSTAHGKATRDDANMFAGMMNTPSVTYAELKSATDDFDSKNVIGRGGYGIVYRGEWKQNQVAVKRLSVSSKRGDSQKEADTKERLKQSLQELNTLAMFRHDNILPVYGYSLDGPEPLLVYQFMANGSLDDRLQCKKGANPLSWKQKAVIAKGSAMALHFLHTISGRPLIHGDVKTANILLDKHLEPKLGDFGLSREGAVETDMDDKAVFIASHIKGTLAYLPPEFISSKFLTTKLDVYAFGVVLLEMASGLRAYLDSRRPAPLVDYAVDIEHKMRSQMGGDNDGIEIRIKKKIWNEVKDKRTPGDNIDTFWTLWSTGMKCSHTDMHKRPTFNDIVEDLKIDYSEDDQYVIVNYTVKITVNNTVNVEFRLESMPSPAKKRKDIADASQTLPGVFRGSEPHDYLLVIKKNEIRGLFGNVLVKAIVGSVRIDGGLVKEITKGENTWHNVCAPFKNGRPIYIILDHTLPTALISHRIRWRLKGLSPSTEEILDYVSRAGDKDYAILQVSKMPTVEARIAHSLHERFLAPVQMGTRYSSHFTASFFNLLLPDTFVPQSYSEESIRRIDTMIDDLLSYNGPDRLSVVLTGSKGVGKSTFSRKLVNYVWSDTGRSIYYMDLDIGQSEFTPPGIISCTKIKKPILDLPFNHQEISFENAFFVGNITVKEDDEKRYLSAVDALYDRYLEISPPNSTLIINTMGWIESFGRDVLNHVCHKVYPRYVLRLSGCHEMPSPMYQLPLSLANNLRQVTIGWRPNYYRGESPLSAANLRELATISYFAKCLPESRPSLSAMVEAIPFQVDFNSLCIILPPGHRSLPDKAVFAALNLSVVALCSIGDCKLNKATRRRMLGSDQLPWLVLSTPSTPPTRVLGYGIIRGADMENRRLHVISPLSIEEMNEVDSLATLQGVPLPLPIIQAQSHAHKPYLLGNGEDNEPKKGVIADLYVPFKYKEFKTGYTTLHYDGNYTR</sequence>
<dbReference type="GO" id="GO:1902533">
    <property type="term" value="P:positive regulation of intracellular signal transduction"/>
    <property type="evidence" value="ECO:0007669"/>
    <property type="project" value="UniProtKB-ARBA"/>
</dbReference>
<protein>
    <recommendedName>
        <fullName evidence="3">non-specific serine/threonine protein kinase</fullName>
        <ecNumber evidence="3">2.7.11.1</ecNumber>
    </recommendedName>
</protein>
<comment type="catalytic activity">
    <reaction evidence="10">
        <text>L-seryl-[protein] + ATP = O-phospho-L-seryl-[protein] + ADP + H(+)</text>
        <dbReference type="Rhea" id="RHEA:17989"/>
        <dbReference type="Rhea" id="RHEA-COMP:9863"/>
        <dbReference type="Rhea" id="RHEA-COMP:11604"/>
        <dbReference type="ChEBI" id="CHEBI:15378"/>
        <dbReference type="ChEBI" id="CHEBI:29999"/>
        <dbReference type="ChEBI" id="CHEBI:30616"/>
        <dbReference type="ChEBI" id="CHEBI:83421"/>
        <dbReference type="ChEBI" id="CHEBI:456216"/>
        <dbReference type="EC" id="2.7.11.1"/>
    </reaction>
</comment>
<feature type="compositionally biased region" description="Polar residues" evidence="11">
    <location>
        <begin position="129"/>
        <end position="144"/>
    </location>
</feature>
<dbReference type="SUPFAM" id="SSF47986">
    <property type="entry name" value="DEATH domain"/>
    <property type="match status" value="1"/>
</dbReference>
<dbReference type="FunFam" id="3.30.200.20:FF:000572">
    <property type="entry name" value="Interleukin-1 receptor-associated kinase"/>
    <property type="match status" value="1"/>
</dbReference>
<evidence type="ECO:0000256" key="5">
    <source>
        <dbReference type="ARBA" id="ARBA00022679"/>
    </source>
</evidence>
<dbReference type="InterPro" id="IPR017441">
    <property type="entry name" value="Protein_kinase_ATP_BS"/>
</dbReference>
<dbReference type="GO" id="GO:0009893">
    <property type="term" value="P:positive regulation of metabolic process"/>
    <property type="evidence" value="ECO:0007669"/>
    <property type="project" value="UniProtKB-ARBA"/>
</dbReference>
<dbReference type="Pfam" id="PF16575">
    <property type="entry name" value="CLP1_P"/>
    <property type="match status" value="1"/>
</dbReference>
<dbReference type="AlphaFoldDB" id="A0A2A6CBA4"/>
<dbReference type="GO" id="GO:0031349">
    <property type="term" value="P:positive regulation of defense response"/>
    <property type="evidence" value="ECO:0007669"/>
    <property type="project" value="UniProtKB-ARBA"/>
</dbReference>
<evidence type="ECO:0000313" key="14">
    <source>
        <dbReference type="Proteomes" id="UP000005239"/>
    </source>
</evidence>
<feature type="domain" description="Protein kinase" evidence="12">
    <location>
        <begin position="206"/>
        <end position="518"/>
    </location>
</feature>
<dbReference type="Gene3D" id="3.30.200.20">
    <property type="entry name" value="Phosphorylase Kinase, domain 1"/>
    <property type="match status" value="1"/>
</dbReference>
<dbReference type="SMART" id="SM00220">
    <property type="entry name" value="S_TKc"/>
    <property type="match status" value="1"/>
</dbReference>
<dbReference type="EC" id="2.7.11.1" evidence="3"/>
<dbReference type="GO" id="GO:0019221">
    <property type="term" value="P:cytokine-mediated signaling pathway"/>
    <property type="evidence" value="ECO:0000318"/>
    <property type="project" value="GO_Central"/>
</dbReference>
<evidence type="ECO:0000256" key="8">
    <source>
        <dbReference type="ARBA" id="ARBA00022840"/>
    </source>
</evidence>
<evidence type="ECO:0000259" key="12">
    <source>
        <dbReference type="PROSITE" id="PS50011"/>
    </source>
</evidence>
<dbReference type="GO" id="GO:0031663">
    <property type="term" value="P:lipopolysaccharide-mediated signaling pathway"/>
    <property type="evidence" value="ECO:0000318"/>
    <property type="project" value="GO_Central"/>
</dbReference>
<name>A0A2A6CBA4_PRIPA</name>
<dbReference type="Pfam" id="PF07714">
    <property type="entry name" value="PK_Tyr_Ser-Thr"/>
    <property type="match status" value="1"/>
</dbReference>
<dbReference type="InterPro" id="IPR001245">
    <property type="entry name" value="Ser-Thr/Tyr_kinase_cat_dom"/>
</dbReference>
<dbReference type="InterPro" id="IPR011029">
    <property type="entry name" value="DEATH-like_dom_sf"/>
</dbReference>
<dbReference type="GO" id="GO:0008063">
    <property type="term" value="P:Toll signaling pathway"/>
    <property type="evidence" value="ECO:0000318"/>
    <property type="project" value="GO_Central"/>
</dbReference>
<dbReference type="GO" id="GO:0006950">
    <property type="term" value="P:response to stress"/>
    <property type="evidence" value="ECO:0007669"/>
    <property type="project" value="UniProtKB-ARBA"/>
</dbReference>
<evidence type="ECO:0000256" key="1">
    <source>
        <dbReference type="ARBA" id="ARBA00008171"/>
    </source>
</evidence>
<dbReference type="Gene3D" id="3.40.50.300">
    <property type="entry name" value="P-loop containing nucleotide triphosphate hydrolases"/>
    <property type="match status" value="1"/>
</dbReference>
<dbReference type="PROSITE" id="PS00108">
    <property type="entry name" value="PROTEIN_KINASE_ST"/>
    <property type="match status" value="1"/>
</dbReference>
<dbReference type="GO" id="GO:0005737">
    <property type="term" value="C:cytoplasm"/>
    <property type="evidence" value="ECO:0000318"/>
    <property type="project" value="GO_Central"/>
</dbReference>
<dbReference type="InterPro" id="IPR008271">
    <property type="entry name" value="Ser/Thr_kinase_AS"/>
</dbReference>
<dbReference type="SUPFAM" id="SSF52540">
    <property type="entry name" value="P-loop containing nucleoside triphosphate hydrolases"/>
    <property type="match status" value="1"/>
</dbReference>
<evidence type="ECO:0000256" key="10">
    <source>
        <dbReference type="ARBA" id="ARBA00048679"/>
    </source>
</evidence>
<dbReference type="CDD" id="cd14066">
    <property type="entry name" value="STKc_IRAK"/>
    <property type="match status" value="1"/>
</dbReference>
<dbReference type="GO" id="GO:0005524">
    <property type="term" value="F:ATP binding"/>
    <property type="evidence" value="ECO:0007669"/>
    <property type="project" value="UniProtKB-UniRule"/>
</dbReference>
<evidence type="ECO:0000256" key="3">
    <source>
        <dbReference type="ARBA" id="ARBA00012513"/>
    </source>
</evidence>
<dbReference type="SUPFAM" id="SSF56112">
    <property type="entry name" value="Protein kinase-like (PK-like)"/>
    <property type="match status" value="1"/>
</dbReference>
<evidence type="ECO:0000256" key="6">
    <source>
        <dbReference type="ARBA" id="ARBA00022741"/>
    </source>
</evidence>
<evidence type="ECO:0000256" key="9">
    <source>
        <dbReference type="ARBA" id="ARBA00047899"/>
    </source>
</evidence>
<dbReference type="GO" id="GO:0004674">
    <property type="term" value="F:protein serine/threonine kinase activity"/>
    <property type="evidence" value="ECO:0007669"/>
    <property type="project" value="UniProtKB-KW"/>
</dbReference>
<keyword evidence="8" id="KW-0067">ATP-binding</keyword>
<organism evidence="13 14">
    <name type="scientific">Pristionchus pacificus</name>
    <name type="common">Parasitic nematode worm</name>
    <dbReference type="NCBI Taxonomy" id="54126"/>
    <lineage>
        <taxon>Eukaryota</taxon>
        <taxon>Metazoa</taxon>
        <taxon>Ecdysozoa</taxon>
        <taxon>Nematoda</taxon>
        <taxon>Chromadorea</taxon>
        <taxon>Rhabditida</taxon>
        <taxon>Rhabditina</taxon>
        <taxon>Diplogasteromorpha</taxon>
        <taxon>Diplogasteroidea</taxon>
        <taxon>Neodiplogasteridae</taxon>
        <taxon>Pristionchus</taxon>
    </lineage>
</organism>
<feature type="region of interest" description="Disordered" evidence="11">
    <location>
        <begin position="122"/>
        <end position="178"/>
    </location>
</feature>
<dbReference type="EnsemblMetazoa" id="PPA16558.1">
    <property type="protein sequence ID" value="PPA16558.1"/>
    <property type="gene ID" value="WBGene00106112"/>
</dbReference>
<dbReference type="InterPro" id="IPR000719">
    <property type="entry name" value="Prot_kinase_dom"/>
</dbReference>
<reference evidence="13" key="2">
    <citation type="submission" date="2022-06" db="UniProtKB">
        <authorList>
            <consortium name="EnsemblMetazoa"/>
        </authorList>
    </citation>
    <scope>IDENTIFICATION</scope>
    <source>
        <strain evidence="13">PS312</strain>
    </source>
</reference>
<dbReference type="PANTHER" id="PTHR24419">
    <property type="entry name" value="INTERLEUKIN-1 RECEPTOR-ASSOCIATED KINASE"/>
    <property type="match status" value="1"/>
</dbReference>
<dbReference type="InterPro" id="IPR027417">
    <property type="entry name" value="P-loop_NTPase"/>
</dbReference>
<dbReference type="PROSITE" id="PS00107">
    <property type="entry name" value="PROTEIN_KINASE_ATP"/>
    <property type="match status" value="1"/>
</dbReference>